<dbReference type="EMBL" id="JANPWB010000012">
    <property type="protein sequence ID" value="KAJ1116512.1"/>
    <property type="molecule type" value="Genomic_DNA"/>
</dbReference>
<comment type="caution">
    <text evidence="1">The sequence shown here is derived from an EMBL/GenBank/DDBJ whole genome shotgun (WGS) entry which is preliminary data.</text>
</comment>
<reference evidence="1" key="1">
    <citation type="journal article" date="2022" name="bioRxiv">
        <title>Sequencing and chromosome-scale assembly of the giantPleurodeles waltlgenome.</title>
        <authorList>
            <person name="Brown T."/>
            <person name="Elewa A."/>
            <person name="Iarovenko S."/>
            <person name="Subramanian E."/>
            <person name="Araus A.J."/>
            <person name="Petzold A."/>
            <person name="Susuki M."/>
            <person name="Suzuki K.-i.T."/>
            <person name="Hayashi T."/>
            <person name="Toyoda A."/>
            <person name="Oliveira C."/>
            <person name="Osipova E."/>
            <person name="Leigh N.D."/>
            <person name="Simon A."/>
            <person name="Yun M.H."/>
        </authorList>
    </citation>
    <scope>NUCLEOTIDE SEQUENCE</scope>
    <source>
        <strain evidence="1">20211129_DDA</strain>
        <tissue evidence="1">Liver</tissue>
    </source>
</reference>
<proteinExistence type="predicted"/>
<dbReference type="Proteomes" id="UP001066276">
    <property type="component" value="Chromosome 8"/>
</dbReference>
<organism evidence="1 2">
    <name type="scientific">Pleurodeles waltl</name>
    <name type="common">Iberian ribbed newt</name>
    <dbReference type="NCBI Taxonomy" id="8319"/>
    <lineage>
        <taxon>Eukaryota</taxon>
        <taxon>Metazoa</taxon>
        <taxon>Chordata</taxon>
        <taxon>Craniata</taxon>
        <taxon>Vertebrata</taxon>
        <taxon>Euteleostomi</taxon>
        <taxon>Amphibia</taxon>
        <taxon>Batrachia</taxon>
        <taxon>Caudata</taxon>
        <taxon>Salamandroidea</taxon>
        <taxon>Salamandridae</taxon>
        <taxon>Pleurodelinae</taxon>
        <taxon>Pleurodeles</taxon>
    </lineage>
</organism>
<protein>
    <submittedName>
        <fullName evidence="1">Uncharacterized protein</fullName>
    </submittedName>
</protein>
<evidence type="ECO:0000313" key="2">
    <source>
        <dbReference type="Proteomes" id="UP001066276"/>
    </source>
</evidence>
<keyword evidence="2" id="KW-1185">Reference proteome</keyword>
<sequence>MGVRGQRFNRPPCSPAAAAKLRRRGEVSLAVVLPFFIHSQTAGGSAVARCLQLGDGLGPALGPRPWRRALTRTESWLPAVCCGRPGHWPHRPAALRGEALSPVWRRRPARCCRA</sequence>
<dbReference type="AlphaFoldDB" id="A0AAV7NN42"/>
<evidence type="ECO:0000313" key="1">
    <source>
        <dbReference type="EMBL" id="KAJ1116512.1"/>
    </source>
</evidence>
<accession>A0AAV7NN42</accession>
<name>A0AAV7NN42_PLEWA</name>
<gene>
    <name evidence="1" type="ORF">NDU88_004722</name>
</gene>